<evidence type="ECO:0000313" key="10">
    <source>
        <dbReference type="EMBL" id="SPQ97498.1"/>
    </source>
</evidence>
<dbReference type="EMBL" id="OVEO01000008">
    <property type="protein sequence ID" value="SPQ97498.1"/>
    <property type="molecule type" value="Genomic_DNA"/>
</dbReference>
<dbReference type="EC" id="4.2.1.1" evidence="2"/>
<dbReference type="Proteomes" id="UP000290189">
    <property type="component" value="Unassembled WGS sequence"/>
</dbReference>
<evidence type="ECO:0000313" key="12">
    <source>
        <dbReference type="Proteomes" id="UP000290189"/>
    </source>
</evidence>
<geneLocation type="mitochondrion" evidence="10"/>
<evidence type="ECO:0000313" key="9">
    <source>
        <dbReference type="EMBL" id="CEO97180.1"/>
    </source>
</evidence>
<dbReference type="OMA" id="HAYCMLK"/>
<sequence>MKHCTLLAILLSGLLSAAVETDFSYADQGAWQTLPNSQCGGRRQSPVDLDLRNVTVDKILGQDLACTWQQNKAVIEGDLVNTGRTIELDVRSPHTCRGVPGSPSAHFRLAAVHIHYGSASDQGSEHTINGRTSALEVHMVHFDTRFASLDKAREQPGGIMVAGLLFDEADEAIANPELTKMAVISGTALRSTGGVLASRLNAAPLIEGTGLDKARARFLTYAGSLTTPTCNEVVTWIVAAEPGLVGHQTMHLLRTVTGLGNKTISPNFRQVQPLNGRTITSSFQPACGLHGRC</sequence>
<evidence type="ECO:0000256" key="1">
    <source>
        <dbReference type="ARBA" id="ARBA00010718"/>
    </source>
</evidence>
<dbReference type="PROSITE" id="PS51144">
    <property type="entry name" value="ALPHA_CA_2"/>
    <property type="match status" value="1"/>
</dbReference>
<evidence type="ECO:0000256" key="2">
    <source>
        <dbReference type="ARBA" id="ARBA00012925"/>
    </source>
</evidence>
<keyword evidence="10" id="KW-0496">Mitochondrion</keyword>
<dbReference type="OrthoDB" id="429145at2759"/>
<evidence type="ECO:0000256" key="6">
    <source>
        <dbReference type="ARBA" id="ARBA00048348"/>
    </source>
</evidence>
<keyword evidence="3" id="KW-0479">Metal-binding</keyword>
<feature type="domain" description="Alpha-carbonic anhydrase" evidence="8">
    <location>
        <begin position="21"/>
        <end position="283"/>
    </location>
</feature>
<dbReference type="PANTHER" id="PTHR18952">
    <property type="entry name" value="CARBONIC ANHYDRASE"/>
    <property type="match status" value="1"/>
</dbReference>
<evidence type="ECO:0000313" key="11">
    <source>
        <dbReference type="Proteomes" id="UP000039324"/>
    </source>
</evidence>
<accession>A0A0G4IPN5</accession>
<organism evidence="9 11">
    <name type="scientific">Plasmodiophora brassicae</name>
    <name type="common">Clubroot disease agent</name>
    <dbReference type="NCBI Taxonomy" id="37360"/>
    <lineage>
        <taxon>Eukaryota</taxon>
        <taxon>Sar</taxon>
        <taxon>Rhizaria</taxon>
        <taxon>Endomyxa</taxon>
        <taxon>Phytomyxea</taxon>
        <taxon>Plasmodiophorida</taxon>
        <taxon>Plasmodiophoridae</taxon>
        <taxon>Plasmodiophora</taxon>
    </lineage>
</organism>
<dbReference type="Pfam" id="PF00194">
    <property type="entry name" value="Carb_anhydrase"/>
    <property type="match status" value="1"/>
</dbReference>
<dbReference type="STRING" id="37360.A0A0G4IPN5"/>
<name>A0A0G4IPN5_PLABS</name>
<proteinExistence type="inferred from homology"/>
<evidence type="ECO:0000256" key="3">
    <source>
        <dbReference type="ARBA" id="ARBA00022723"/>
    </source>
</evidence>
<keyword evidence="5" id="KW-0456">Lyase</keyword>
<evidence type="ECO:0000256" key="4">
    <source>
        <dbReference type="ARBA" id="ARBA00022833"/>
    </source>
</evidence>
<dbReference type="SUPFAM" id="SSF51069">
    <property type="entry name" value="Carbonic anhydrase"/>
    <property type="match status" value="1"/>
</dbReference>
<reference evidence="9 11" key="1">
    <citation type="submission" date="2015-02" db="EMBL/GenBank/DDBJ databases">
        <authorList>
            <person name="Chooi Y.-H."/>
        </authorList>
    </citation>
    <scope>NUCLEOTIDE SEQUENCE [LARGE SCALE GENOMIC DNA]</scope>
    <source>
        <strain evidence="9">E3</strain>
    </source>
</reference>
<dbReference type="InterPro" id="IPR023561">
    <property type="entry name" value="Carbonic_anhydrase_a-class"/>
</dbReference>
<evidence type="ECO:0000256" key="7">
    <source>
        <dbReference type="SAM" id="SignalP"/>
    </source>
</evidence>
<evidence type="ECO:0000256" key="5">
    <source>
        <dbReference type="ARBA" id="ARBA00023239"/>
    </source>
</evidence>
<feature type="chain" id="PRO_5033717237" description="carbonic anhydrase" evidence="7">
    <location>
        <begin position="22"/>
        <end position="293"/>
    </location>
</feature>
<dbReference type="CDD" id="cd00326">
    <property type="entry name" value="alpha_CA"/>
    <property type="match status" value="1"/>
</dbReference>
<dbReference type="Gene3D" id="3.10.200.10">
    <property type="entry name" value="Alpha carbonic anhydrase"/>
    <property type="match status" value="1"/>
</dbReference>
<dbReference type="GO" id="GO:0008270">
    <property type="term" value="F:zinc ion binding"/>
    <property type="evidence" value="ECO:0007669"/>
    <property type="project" value="InterPro"/>
</dbReference>
<dbReference type="PANTHER" id="PTHR18952:SF265">
    <property type="entry name" value="CARBONIC ANHYDRASE"/>
    <property type="match status" value="1"/>
</dbReference>
<keyword evidence="11" id="KW-1185">Reference proteome</keyword>
<feature type="signal peptide" evidence="7">
    <location>
        <begin position="1"/>
        <end position="21"/>
    </location>
</feature>
<dbReference type="AlphaFoldDB" id="A0A0G4IPN5"/>
<comment type="catalytic activity">
    <reaction evidence="6">
        <text>hydrogencarbonate + H(+) = CO2 + H2O</text>
        <dbReference type="Rhea" id="RHEA:10748"/>
        <dbReference type="ChEBI" id="CHEBI:15377"/>
        <dbReference type="ChEBI" id="CHEBI:15378"/>
        <dbReference type="ChEBI" id="CHEBI:16526"/>
        <dbReference type="ChEBI" id="CHEBI:17544"/>
        <dbReference type="EC" id="4.2.1.1"/>
    </reaction>
</comment>
<dbReference type="EMBL" id="CDSF01000079">
    <property type="protein sequence ID" value="CEO97180.1"/>
    <property type="molecule type" value="Genomic_DNA"/>
</dbReference>
<dbReference type="Proteomes" id="UP000039324">
    <property type="component" value="Unassembled WGS sequence"/>
</dbReference>
<dbReference type="InterPro" id="IPR036398">
    <property type="entry name" value="CA_dom_sf"/>
</dbReference>
<protein>
    <recommendedName>
        <fullName evidence="2">carbonic anhydrase</fullName>
        <ecNumber evidence="2">4.2.1.1</ecNumber>
    </recommendedName>
</protein>
<dbReference type="SMART" id="SM01057">
    <property type="entry name" value="Carb_anhydrase"/>
    <property type="match status" value="1"/>
</dbReference>
<keyword evidence="7" id="KW-0732">Signal</keyword>
<evidence type="ECO:0000259" key="8">
    <source>
        <dbReference type="PROSITE" id="PS51144"/>
    </source>
</evidence>
<keyword evidence="4" id="KW-0862">Zinc</keyword>
<reference evidence="10 12" key="2">
    <citation type="submission" date="2018-03" db="EMBL/GenBank/DDBJ databases">
        <authorList>
            <person name="Fogelqvist J."/>
        </authorList>
    </citation>
    <scope>NUCLEOTIDE SEQUENCE [LARGE SCALE GENOMIC DNA]</scope>
</reference>
<gene>
    <name evidence="9" type="ORF">PBRA_000525</name>
    <name evidence="10" type="ORF">PLBR_LOCUS4713</name>
</gene>
<comment type="similarity">
    <text evidence="1">Belongs to the alpha-carbonic anhydrase family.</text>
</comment>
<dbReference type="GO" id="GO:0004089">
    <property type="term" value="F:carbonate dehydratase activity"/>
    <property type="evidence" value="ECO:0007669"/>
    <property type="project" value="UniProtKB-EC"/>
</dbReference>
<dbReference type="InterPro" id="IPR001148">
    <property type="entry name" value="CA_dom"/>
</dbReference>